<gene>
    <name evidence="1" type="ORF">Ddye_027274</name>
</gene>
<comment type="caution">
    <text evidence="1">The sequence shown here is derived from an EMBL/GenBank/DDBJ whole genome shotgun (WGS) entry which is preliminary data.</text>
</comment>
<dbReference type="AlphaFoldDB" id="A0AAD9WQ13"/>
<proteinExistence type="predicted"/>
<dbReference type="Proteomes" id="UP001280121">
    <property type="component" value="Unassembled WGS sequence"/>
</dbReference>
<keyword evidence="2" id="KW-1185">Reference proteome</keyword>
<accession>A0AAD9WQ13</accession>
<organism evidence="1 2">
    <name type="scientific">Dipteronia dyeriana</name>
    <dbReference type="NCBI Taxonomy" id="168575"/>
    <lineage>
        <taxon>Eukaryota</taxon>
        <taxon>Viridiplantae</taxon>
        <taxon>Streptophyta</taxon>
        <taxon>Embryophyta</taxon>
        <taxon>Tracheophyta</taxon>
        <taxon>Spermatophyta</taxon>
        <taxon>Magnoliopsida</taxon>
        <taxon>eudicotyledons</taxon>
        <taxon>Gunneridae</taxon>
        <taxon>Pentapetalae</taxon>
        <taxon>rosids</taxon>
        <taxon>malvids</taxon>
        <taxon>Sapindales</taxon>
        <taxon>Sapindaceae</taxon>
        <taxon>Hippocastanoideae</taxon>
        <taxon>Acereae</taxon>
        <taxon>Dipteronia</taxon>
    </lineage>
</organism>
<evidence type="ECO:0000313" key="2">
    <source>
        <dbReference type="Proteomes" id="UP001280121"/>
    </source>
</evidence>
<protein>
    <recommendedName>
        <fullName evidence="3">Reverse transcriptase zinc-binding domain-containing protein</fullName>
    </recommendedName>
</protein>
<evidence type="ECO:0008006" key="3">
    <source>
        <dbReference type="Google" id="ProtNLM"/>
    </source>
</evidence>
<name>A0AAD9WQ13_9ROSI</name>
<evidence type="ECO:0000313" key="1">
    <source>
        <dbReference type="EMBL" id="KAK2639479.1"/>
    </source>
</evidence>
<dbReference type="EMBL" id="JANJYI010000008">
    <property type="protein sequence ID" value="KAK2639479.1"/>
    <property type="molecule type" value="Genomic_DNA"/>
</dbReference>
<reference evidence="1" key="1">
    <citation type="journal article" date="2023" name="Plant J.">
        <title>Genome sequences and population genomics provide insights into the demographic history, inbreeding, and mutation load of two 'living fossil' tree species of Dipteronia.</title>
        <authorList>
            <person name="Feng Y."/>
            <person name="Comes H.P."/>
            <person name="Chen J."/>
            <person name="Zhu S."/>
            <person name="Lu R."/>
            <person name="Zhang X."/>
            <person name="Li P."/>
            <person name="Qiu J."/>
            <person name="Olsen K.M."/>
            <person name="Qiu Y."/>
        </authorList>
    </citation>
    <scope>NUCLEOTIDE SEQUENCE</scope>
    <source>
        <strain evidence="1">KIB01</strain>
    </source>
</reference>
<sequence>MGRINGDKMIYVMANGDEKRGGDWSISLCNVVYKIVTKTLANWFRKGSFETFERSVPGGLLPPYLFLLCAEWSSGLIFSGVRKRDFKGFRCNSGGPKILVGEKHRLHWCSWKKLHVSKDTSGGNSWWKFLWRLKVPSKGQAVNLASLPQLDPFSGKLGETRGRTVGGDVLCPVCHRQAETSLHALWTCPALKKIRSMCPFMQAIKVHDGPLFGDFMLACVDQLLSYELDLMCVVLRRLWYCRNGVVHNSATLSVDNGFPWAVTFLEGFRILTDTSYIEDESC</sequence>